<comment type="similarity">
    <text evidence="5">Belongs to the archaeal Rpo3/eukaryotic RPB3 RNA polymerase subunit family.</text>
</comment>
<dbReference type="CDD" id="cd07031">
    <property type="entry name" value="RNAP_II_RPB3"/>
    <property type="match status" value="1"/>
</dbReference>
<dbReference type="AlphaFoldDB" id="A0A166GAW4"/>
<comment type="subcellular location">
    <subcellularLocation>
        <location evidence="1">Nucleus</location>
    </subcellularLocation>
</comment>
<dbReference type="Proteomes" id="UP000076798">
    <property type="component" value="Unassembled WGS sequence"/>
</dbReference>
<dbReference type="Gene3D" id="2.170.120.12">
    <property type="entry name" value="DNA-directed RNA polymerase, insert domain"/>
    <property type="match status" value="1"/>
</dbReference>
<evidence type="ECO:0000313" key="10">
    <source>
        <dbReference type="Proteomes" id="UP000076798"/>
    </source>
</evidence>
<evidence type="ECO:0000313" key="9">
    <source>
        <dbReference type="EMBL" id="KZT41491.1"/>
    </source>
</evidence>
<proteinExistence type="inferred from homology"/>
<dbReference type="HAMAP" id="MF_00320">
    <property type="entry name" value="RNApol_arch_Rpo3"/>
    <property type="match status" value="1"/>
</dbReference>
<keyword evidence="10" id="KW-1185">Reference proteome</keyword>
<dbReference type="InterPro" id="IPR050518">
    <property type="entry name" value="Rpo3/RPB3_RNA_Pol_subunit"/>
</dbReference>
<dbReference type="Pfam" id="PF01193">
    <property type="entry name" value="RNA_pol_L"/>
    <property type="match status" value="1"/>
</dbReference>
<dbReference type="InterPro" id="IPR022842">
    <property type="entry name" value="RNAP_Rpo3/Rpb3/RPAC1"/>
</dbReference>
<dbReference type="GO" id="GO:0003677">
    <property type="term" value="F:DNA binding"/>
    <property type="evidence" value="ECO:0007669"/>
    <property type="project" value="InterPro"/>
</dbReference>
<reference evidence="9 10" key="1">
    <citation type="journal article" date="2016" name="Mol. Biol. Evol.">
        <title>Comparative Genomics of Early-Diverging Mushroom-Forming Fungi Provides Insights into the Origins of Lignocellulose Decay Capabilities.</title>
        <authorList>
            <person name="Nagy L.G."/>
            <person name="Riley R."/>
            <person name="Tritt A."/>
            <person name="Adam C."/>
            <person name="Daum C."/>
            <person name="Floudas D."/>
            <person name="Sun H."/>
            <person name="Yadav J.S."/>
            <person name="Pangilinan J."/>
            <person name="Larsson K.H."/>
            <person name="Matsuura K."/>
            <person name="Barry K."/>
            <person name="Labutti K."/>
            <person name="Kuo R."/>
            <person name="Ohm R.A."/>
            <person name="Bhattacharya S.S."/>
            <person name="Shirouzu T."/>
            <person name="Yoshinaga Y."/>
            <person name="Martin F.M."/>
            <person name="Grigoriev I.V."/>
            <person name="Hibbett D.S."/>
        </authorList>
    </citation>
    <scope>NUCLEOTIDE SEQUENCE [LARGE SCALE GENOMIC DNA]</scope>
    <source>
        <strain evidence="9 10">HHB10207 ss-3</strain>
    </source>
</reference>
<feature type="domain" description="DNA-directed RNA polymerase RpoA/D/Rpb3-type" evidence="8">
    <location>
        <begin position="15"/>
        <end position="275"/>
    </location>
</feature>
<dbReference type="STRING" id="1314776.A0A166GAW4"/>
<dbReference type="InterPro" id="IPR011262">
    <property type="entry name" value="DNA-dir_RNA_pol_insert"/>
</dbReference>
<gene>
    <name evidence="9" type="ORF">SISSUDRAFT_981747</name>
</gene>
<accession>A0A166GAW4</accession>
<name>A0A166GAW4_9AGAM</name>
<dbReference type="InterPro" id="IPR036603">
    <property type="entry name" value="RBP11-like"/>
</dbReference>
<protein>
    <recommendedName>
        <fullName evidence="6">DNA-directed RNA polymerase II subunit RPB3</fullName>
    </recommendedName>
</protein>
<dbReference type="PROSITE" id="PS00446">
    <property type="entry name" value="RNA_POL_D_30KD"/>
    <property type="match status" value="1"/>
</dbReference>
<dbReference type="Pfam" id="PF01000">
    <property type="entry name" value="RNA_pol_A_bac"/>
    <property type="match status" value="1"/>
</dbReference>
<dbReference type="OrthoDB" id="270173at2759"/>
<dbReference type="SMART" id="SM00662">
    <property type="entry name" value="RPOLD"/>
    <property type="match status" value="1"/>
</dbReference>
<dbReference type="SUPFAM" id="SSF56553">
    <property type="entry name" value="Insert subdomain of RNA polymerase alpha subunit"/>
    <property type="match status" value="1"/>
</dbReference>
<dbReference type="FunFam" id="2.170.120.12:FF:000002">
    <property type="entry name" value="DNA-directed RNA polymerase II subunit RPB3"/>
    <property type="match status" value="1"/>
</dbReference>
<dbReference type="GO" id="GO:0046983">
    <property type="term" value="F:protein dimerization activity"/>
    <property type="evidence" value="ECO:0007669"/>
    <property type="project" value="InterPro"/>
</dbReference>
<feature type="region of interest" description="Disordered" evidence="7">
    <location>
        <begin position="133"/>
        <end position="164"/>
    </location>
</feature>
<sequence>MSNPRVRIRNVQHDRVNFVLEGVDIGFANSLRRVVMADIPTVAIDIVEIETNTTVLADEFIAHRLGMIPLISTNCDEGMRYTRDCTCLSNCKYCSVVLYLDVSCQEGGTMDITSDHLQVVGYNSGYRFTSGPAYSDPASDGGEELSKRGDGFGNPVGKDDDNVPPVLITKIRKGQGLKLKCVARKGIAKEHAKWSPCSAVSFEYDPHNKLRHTNYWFESDERAEWPLSENAKEEEPPRDDMPFDFNAKPEKFYFEVETTGALSPKEVIMKVTTNSG</sequence>
<evidence type="ECO:0000256" key="4">
    <source>
        <dbReference type="ARBA" id="ARBA00023242"/>
    </source>
</evidence>
<dbReference type="InterPro" id="IPR011263">
    <property type="entry name" value="DNA-dir_RNA_pol_RpoA/D/Rpb3"/>
</dbReference>
<dbReference type="GO" id="GO:0006366">
    <property type="term" value="P:transcription by RNA polymerase II"/>
    <property type="evidence" value="ECO:0007669"/>
    <property type="project" value="TreeGrafter"/>
</dbReference>
<keyword evidence="2" id="KW-0240">DNA-directed RNA polymerase</keyword>
<evidence type="ECO:0000256" key="5">
    <source>
        <dbReference type="ARBA" id="ARBA00025804"/>
    </source>
</evidence>
<dbReference type="GO" id="GO:0003899">
    <property type="term" value="F:DNA-directed RNA polymerase activity"/>
    <property type="evidence" value="ECO:0007669"/>
    <property type="project" value="InterPro"/>
</dbReference>
<evidence type="ECO:0000256" key="7">
    <source>
        <dbReference type="SAM" id="MobiDB-lite"/>
    </source>
</evidence>
<dbReference type="GO" id="GO:0005665">
    <property type="term" value="C:RNA polymerase II, core complex"/>
    <property type="evidence" value="ECO:0007669"/>
    <property type="project" value="TreeGrafter"/>
</dbReference>
<organism evidence="9 10">
    <name type="scientific">Sistotremastrum suecicum HHB10207 ss-3</name>
    <dbReference type="NCBI Taxonomy" id="1314776"/>
    <lineage>
        <taxon>Eukaryota</taxon>
        <taxon>Fungi</taxon>
        <taxon>Dikarya</taxon>
        <taxon>Basidiomycota</taxon>
        <taxon>Agaricomycotina</taxon>
        <taxon>Agaricomycetes</taxon>
        <taxon>Sistotremastrales</taxon>
        <taxon>Sistotremastraceae</taxon>
        <taxon>Sistotremastrum</taxon>
    </lineage>
</organism>
<evidence type="ECO:0000259" key="8">
    <source>
        <dbReference type="SMART" id="SM00662"/>
    </source>
</evidence>
<evidence type="ECO:0000256" key="3">
    <source>
        <dbReference type="ARBA" id="ARBA00023163"/>
    </source>
</evidence>
<evidence type="ECO:0000256" key="1">
    <source>
        <dbReference type="ARBA" id="ARBA00004123"/>
    </source>
</evidence>
<dbReference type="PANTHER" id="PTHR11800">
    <property type="entry name" value="DNA-DIRECTED RNA POLYMERASE"/>
    <property type="match status" value="1"/>
</dbReference>
<dbReference type="SUPFAM" id="SSF55257">
    <property type="entry name" value="RBP11-like subunits of RNA polymerase"/>
    <property type="match status" value="1"/>
</dbReference>
<dbReference type="EMBL" id="KV428021">
    <property type="protein sequence ID" value="KZT41491.1"/>
    <property type="molecule type" value="Genomic_DNA"/>
</dbReference>
<dbReference type="Gene3D" id="3.30.1360.10">
    <property type="entry name" value="RNA polymerase, RBP11-like subunit"/>
    <property type="match status" value="1"/>
</dbReference>
<keyword evidence="3" id="KW-0804">Transcription</keyword>
<dbReference type="PANTHER" id="PTHR11800:SF2">
    <property type="entry name" value="DNA-DIRECTED RNA POLYMERASE II SUBUNIT RPB3"/>
    <property type="match status" value="1"/>
</dbReference>
<keyword evidence="4" id="KW-0539">Nucleus</keyword>
<dbReference type="InterPro" id="IPR036643">
    <property type="entry name" value="RNApol_insert_sf"/>
</dbReference>
<dbReference type="InterPro" id="IPR001514">
    <property type="entry name" value="DNA-dir_RNA_pol_30-40kDasu_CS"/>
</dbReference>
<evidence type="ECO:0000256" key="6">
    <source>
        <dbReference type="ARBA" id="ARBA00072506"/>
    </source>
</evidence>
<evidence type="ECO:0000256" key="2">
    <source>
        <dbReference type="ARBA" id="ARBA00022478"/>
    </source>
</evidence>